<name>A0A397S010_9MOLU</name>
<keyword evidence="1" id="KW-0472">Membrane</keyword>
<dbReference type="RefSeq" id="WP_119016115.1">
    <property type="nucleotide sequence ID" value="NZ_QXEV01000008.1"/>
</dbReference>
<sequence length="165" mass="19237">MFNKNKWKEPIYKQDVIGVIVNGLLAAILGGILGGSLDYLLGIVWNFPISFSVLILVFFIIWRVRKGFYSFHILYPVLALVFLVIGIFVVEYTVVAIGYIQMGYYQIHLILITPLFWEQFLMTPIYELRLGIMYGSAKDIILGILDVIFYIWAFWYTYRMVKGRN</sequence>
<feature type="transmembrane region" description="Helical" evidence="1">
    <location>
        <begin position="12"/>
        <end position="33"/>
    </location>
</feature>
<keyword evidence="3" id="KW-1185">Reference proteome</keyword>
<reference evidence="2 3" key="1">
    <citation type="submission" date="2018-08" db="EMBL/GenBank/DDBJ databases">
        <title>Genomic Encyclopedia of Archaeal and Bacterial Type Strains, Phase II (KMG-II): from individual species to whole genera.</title>
        <authorList>
            <person name="Goeker M."/>
        </authorList>
    </citation>
    <scope>NUCLEOTIDE SEQUENCE [LARGE SCALE GENOMIC DNA]</scope>
    <source>
        <strain evidence="2 3">ATCC 27112</strain>
    </source>
</reference>
<evidence type="ECO:0000313" key="2">
    <source>
        <dbReference type="EMBL" id="RIA75931.1"/>
    </source>
</evidence>
<feature type="transmembrane region" description="Helical" evidence="1">
    <location>
        <begin position="106"/>
        <end position="128"/>
    </location>
</feature>
<proteinExistence type="predicted"/>
<evidence type="ECO:0000313" key="3">
    <source>
        <dbReference type="Proteomes" id="UP000266506"/>
    </source>
</evidence>
<organism evidence="2 3">
    <name type="scientific">Anaeroplasma bactoclasticum</name>
    <dbReference type="NCBI Taxonomy" id="2088"/>
    <lineage>
        <taxon>Bacteria</taxon>
        <taxon>Bacillati</taxon>
        <taxon>Mycoplasmatota</taxon>
        <taxon>Mollicutes</taxon>
        <taxon>Anaeroplasmatales</taxon>
        <taxon>Anaeroplasmataceae</taxon>
        <taxon>Anaeroplasma</taxon>
    </lineage>
</organism>
<feature type="transmembrane region" description="Helical" evidence="1">
    <location>
        <begin position="39"/>
        <end position="61"/>
    </location>
</feature>
<feature type="transmembrane region" description="Helical" evidence="1">
    <location>
        <begin position="73"/>
        <end position="100"/>
    </location>
</feature>
<dbReference type="Proteomes" id="UP000266506">
    <property type="component" value="Unassembled WGS sequence"/>
</dbReference>
<keyword evidence="1" id="KW-1133">Transmembrane helix</keyword>
<dbReference type="EMBL" id="QXEV01000008">
    <property type="protein sequence ID" value="RIA75931.1"/>
    <property type="molecule type" value="Genomic_DNA"/>
</dbReference>
<keyword evidence="1" id="KW-0812">Transmembrane</keyword>
<dbReference type="AlphaFoldDB" id="A0A397S010"/>
<comment type="caution">
    <text evidence="2">The sequence shown here is derived from an EMBL/GenBank/DDBJ whole genome shotgun (WGS) entry which is preliminary data.</text>
</comment>
<accession>A0A397S010</accession>
<gene>
    <name evidence="2" type="ORF">EI71_00963</name>
</gene>
<dbReference type="InParanoid" id="A0A397S010"/>
<feature type="transmembrane region" description="Helical" evidence="1">
    <location>
        <begin position="140"/>
        <end position="158"/>
    </location>
</feature>
<protein>
    <submittedName>
        <fullName evidence="2">Uncharacterized protein</fullName>
    </submittedName>
</protein>
<evidence type="ECO:0000256" key="1">
    <source>
        <dbReference type="SAM" id="Phobius"/>
    </source>
</evidence>